<evidence type="ECO:0000313" key="1">
    <source>
        <dbReference type="EMBL" id="NIY68047.1"/>
    </source>
</evidence>
<name>A0A7X6B0A7_STRMQ</name>
<dbReference type="GO" id="GO:0005198">
    <property type="term" value="F:structural molecule activity"/>
    <property type="evidence" value="ECO:0007669"/>
    <property type="project" value="InterPro"/>
</dbReference>
<reference evidence="1 2" key="1">
    <citation type="submission" date="2020-02" db="EMBL/GenBank/DDBJ databases">
        <title>Streptomyces malaysiensis DSM14702 (JHCC583434, PFL_A843) Genome sequencing and assembly.</title>
        <authorList>
            <person name="Samborskyy M."/>
        </authorList>
    </citation>
    <scope>NUCLEOTIDE SEQUENCE [LARGE SCALE GENOMIC DNA]</scope>
    <source>
        <strain evidence="1 2">DSM 14702</strain>
    </source>
</reference>
<dbReference type="Proteomes" id="UP000536624">
    <property type="component" value="Unassembled WGS sequence"/>
</dbReference>
<dbReference type="InterPro" id="IPR010667">
    <property type="entry name" value="Phage_T4_Gp19"/>
</dbReference>
<protein>
    <submittedName>
        <fullName evidence="1">Uncharacterized protein</fullName>
    </submittedName>
</protein>
<dbReference type="EMBL" id="JAALLH010000001">
    <property type="protein sequence ID" value="NIY68047.1"/>
    <property type="molecule type" value="Genomic_DNA"/>
</dbReference>
<evidence type="ECO:0000313" key="2">
    <source>
        <dbReference type="Proteomes" id="UP000536624"/>
    </source>
</evidence>
<gene>
    <name evidence="1" type="ORF">SMALB_6125</name>
</gene>
<sequence length="63" mass="6851">MTTQTVTYKAGWRVYNCWPTSIAFGDLDSGANGVELQQITLAHEGWDFKIASKYGPGTGISLP</sequence>
<accession>A0A7X6B0A7</accession>
<dbReference type="Pfam" id="PF06841">
    <property type="entry name" value="Phage_T4_gp19"/>
    <property type="match status" value="1"/>
</dbReference>
<proteinExistence type="predicted"/>
<comment type="caution">
    <text evidence="1">The sequence shown here is derived from an EMBL/GenBank/DDBJ whole genome shotgun (WGS) entry which is preliminary data.</text>
</comment>
<organism evidence="1 2">
    <name type="scientific">Streptomyces malaysiensis</name>
    <dbReference type="NCBI Taxonomy" id="92644"/>
    <lineage>
        <taxon>Bacteria</taxon>
        <taxon>Bacillati</taxon>
        <taxon>Actinomycetota</taxon>
        <taxon>Actinomycetes</taxon>
        <taxon>Kitasatosporales</taxon>
        <taxon>Streptomycetaceae</taxon>
        <taxon>Streptomyces</taxon>
        <taxon>Streptomyces violaceusniger group</taxon>
    </lineage>
</organism>
<dbReference type="AlphaFoldDB" id="A0A7X6B0A7"/>